<gene>
    <name evidence="1" type="ORF">CPT_Seuss82</name>
</gene>
<sequence length="73" mass="8374">MTFMTPLQAQKAGLREHKVVVTIYTHPEVSCADVVQHVQESVRSWGGCCHPDDWRFGLSDRDVRSTRYRKPSS</sequence>
<dbReference type="Proteomes" id="UP000221339">
    <property type="component" value="Segment"/>
</dbReference>
<keyword evidence="2" id="KW-1185">Reference proteome</keyword>
<dbReference type="EMBL" id="KT001914">
    <property type="protein sequence ID" value="AKU43608.1"/>
    <property type="molecule type" value="Genomic_DNA"/>
</dbReference>
<reference evidence="1 2" key="1">
    <citation type="journal article" date="2015" name="Genome Announc.">
        <title>Complete Genome Sequence of Caulobacter crescentus Siphophage Seuss.</title>
        <authorList>
            <person name="Sloan J.M."/>
            <person name="Keene J.L."/>
            <person name="Cahill J.L."/>
            <person name="Rasche E.S."/>
            <person name="Kuty Everett G.F."/>
        </authorList>
    </citation>
    <scope>NUCLEOTIDE SEQUENCE [LARGE SCALE GENOMIC DNA]</scope>
</reference>
<protein>
    <submittedName>
        <fullName evidence="1">Uncharacterized protein</fullName>
    </submittedName>
</protein>
<proteinExistence type="predicted"/>
<evidence type="ECO:0000313" key="1">
    <source>
        <dbReference type="EMBL" id="AKU43608.1"/>
    </source>
</evidence>
<name>A0A0K1LN18_9CAUD</name>
<organism evidence="1 2">
    <name type="scientific">Caulobacter phage Seuss</name>
    <dbReference type="NCBI Taxonomy" id="1675601"/>
    <lineage>
        <taxon>Viruses</taxon>
        <taxon>Duplodnaviria</taxon>
        <taxon>Heunggongvirae</taxon>
        <taxon>Uroviricota</taxon>
        <taxon>Caudoviricetes</taxon>
        <taxon>Seussvirus</taxon>
        <taxon>Seussvirus seuss</taxon>
    </lineage>
</organism>
<accession>A0A0K1LN18</accession>
<evidence type="ECO:0000313" key="2">
    <source>
        <dbReference type="Proteomes" id="UP000221339"/>
    </source>
</evidence>